<dbReference type="PATRIC" id="fig|455.5.peg.1866"/>
<accession>A0A0W0UI83</accession>
<feature type="compositionally biased region" description="Acidic residues" evidence="1">
    <location>
        <begin position="114"/>
        <end position="133"/>
    </location>
</feature>
<dbReference type="Proteomes" id="UP000054715">
    <property type="component" value="Unassembled WGS sequence"/>
</dbReference>
<dbReference type="EMBL" id="LNYG01000013">
    <property type="protein sequence ID" value="KTD07576.1"/>
    <property type="molecule type" value="Genomic_DNA"/>
</dbReference>
<evidence type="ECO:0000313" key="3">
    <source>
        <dbReference type="Proteomes" id="UP000054715"/>
    </source>
</evidence>
<reference evidence="2 3" key="1">
    <citation type="submission" date="2015-11" db="EMBL/GenBank/DDBJ databases">
        <title>Genomic analysis of 38 Legionella species identifies large and diverse effector repertoires.</title>
        <authorList>
            <person name="Burstein D."/>
            <person name="Amaro F."/>
            <person name="Zusman T."/>
            <person name="Lifshitz Z."/>
            <person name="Cohen O."/>
            <person name="Gilbert J.A."/>
            <person name="Pupko T."/>
            <person name="Shuman H.A."/>
            <person name="Segal G."/>
        </authorList>
    </citation>
    <scope>NUCLEOTIDE SEQUENCE [LARGE SCALE GENOMIC DNA]</scope>
    <source>
        <strain evidence="2 3">JA-26-G1-E2</strain>
    </source>
</reference>
<feature type="compositionally biased region" description="Low complexity" evidence="1">
    <location>
        <begin position="134"/>
        <end position="143"/>
    </location>
</feature>
<evidence type="ECO:0000256" key="1">
    <source>
        <dbReference type="SAM" id="MobiDB-lite"/>
    </source>
</evidence>
<name>A0A0W0UI83_9GAMM</name>
<sequence length="214" mass="23098">MPGLEDFYQDIGNDDANDNAKDNKAKQQAPQPKPISGSKSDNKEETTNDLQMKMVKELQNMVSDVNNMLYGGFYDELGKAFKQGLNSGFGLKGKGKKSNNDDDDAPSDDNTHDDIEDMEFGDDIESVFDDDDPSTPSNSNGSGSHDDIEDMEFGEDLESVFDDSPMESMSMDSVSSPTSSSNEGLESMNGLTSSGSTSEIAETIEANPELLALA</sequence>
<feature type="compositionally biased region" description="Low complexity" evidence="1">
    <location>
        <begin position="166"/>
        <end position="181"/>
    </location>
</feature>
<dbReference type="RefSeq" id="WP_058449683.1">
    <property type="nucleotide sequence ID" value="NZ_CAAAJF010000008.1"/>
</dbReference>
<comment type="caution">
    <text evidence="2">The sequence shown here is derived from an EMBL/GenBank/DDBJ whole genome shotgun (WGS) entry which is preliminary data.</text>
</comment>
<gene>
    <name evidence="2" type="ORF">Ljam_1771</name>
</gene>
<protein>
    <submittedName>
        <fullName evidence="2">Uncharacterized protein</fullName>
    </submittedName>
</protein>
<dbReference type="AlphaFoldDB" id="A0A0W0UI83"/>
<dbReference type="OrthoDB" id="10018143at2"/>
<proteinExistence type="predicted"/>
<evidence type="ECO:0000313" key="2">
    <source>
        <dbReference type="EMBL" id="KTD07576.1"/>
    </source>
</evidence>
<feature type="compositionally biased region" description="Acidic residues" evidence="1">
    <location>
        <begin position="147"/>
        <end position="165"/>
    </location>
</feature>
<organism evidence="2 3">
    <name type="scientific">Legionella jamestowniensis</name>
    <dbReference type="NCBI Taxonomy" id="455"/>
    <lineage>
        <taxon>Bacteria</taxon>
        <taxon>Pseudomonadati</taxon>
        <taxon>Pseudomonadota</taxon>
        <taxon>Gammaproteobacteria</taxon>
        <taxon>Legionellales</taxon>
        <taxon>Legionellaceae</taxon>
        <taxon>Legionella</taxon>
    </lineage>
</organism>
<feature type="compositionally biased region" description="Polar residues" evidence="1">
    <location>
        <begin position="189"/>
        <end position="200"/>
    </location>
</feature>
<feature type="region of interest" description="Disordered" evidence="1">
    <location>
        <begin position="85"/>
        <end position="214"/>
    </location>
</feature>
<feature type="region of interest" description="Disordered" evidence="1">
    <location>
        <begin position="1"/>
        <end position="50"/>
    </location>
</feature>